<accession>A0A3N3ZPV2</accession>
<sequence length="149" mass="17835">MPSLSLNPFKLAENLLDFDDKNLGRKGEVVDDMIDLRKKIAEYQSGQDTWDIWSTVTREKIQWSRVDIIPTYLVDRIDQILDIIDPRAREDWRDRDIALTTLDKLITDQIRINTCPDALLRQVKQLKYWRDGAWKRYPLRAEHRQLPEW</sequence>
<proteinExistence type="predicted"/>
<comment type="caution">
    <text evidence="1">The sequence shown here is derived from an EMBL/GenBank/DDBJ whole genome shotgun (WGS) entry which is preliminary data.</text>
</comment>
<evidence type="ECO:0000313" key="1">
    <source>
        <dbReference type="EMBL" id="ROZ63064.1"/>
    </source>
</evidence>
<dbReference type="AlphaFoldDB" id="A0A3N3ZPV2"/>
<dbReference type="RefSeq" id="WP_123825286.1">
    <property type="nucleotide sequence ID" value="NZ_RKMF01000009.1"/>
</dbReference>
<dbReference type="Proteomes" id="UP000270616">
    <property type="component" value="Unassembled WGS sequence"/>
</dbReference>
<name>A0A3N3ZPV2_9MICC</name>
<organism evidence="1 2">
    <name type="scientific">Kocuria soli</name>
    <dbReference type="NCBI Taxonomy" id="2485125"/>
    <lineage>
        <taxon>Bacteria</taxon>
        <taxon>Bacillati</taxon>
        <taxon>Actinomycetota</taxon>
        <taxon>Actinomycetes</taxon>
        <taxon>Micrococcales</taxon>
        <taxon>Micrococcaceae</taxon>
        <taxon>Kocuria</taxon>
    </lineage>
</organism>
<protein>
    <submittedName>
        <fullName evidence="1">Uncharacterized protein</fullName>
    </submittedName>
</protein>
<keyword evidence="2" id="KW-1185">Reference proteome</keyword>
<dbReference type="OrthoDB" id="9885215at2"/>
<gene>
    <name evidence="1" type="ORF">EDL96_08140</name>
</gene>
<reference evidence="1 2" key="1">
    <citation type="submission" date="2018-10" db="EMBL/GenBank/DDBJ databases">
        <title>Kocuria sp. M5W7-7, whole genome shotgun sequence.</title>
        <authorList>
            <person name="Tuo L."/>
        </authorList>
    </citation>
    <scope>NUCLEOTIDE SEQUENCE [LARGE SCALE GENOMIC DNA]</scope>
    <source>
        <strain evidence="1 2">M5W7-7</strain>
    </source>
</reference>
<dbReference type="EMBL" id="RKMF01000009">
    <property type="protein sequence ID" value="ROZ63064.1"/>
    <property type="molecule type" value="Genomic_DNA"/>
</dbReference>
<evidence type="ECO:0000313" key="2">
    <source>
        <dbReference type="Proteomes" id="UP000270616"/>
    </source>
</evidence>